<dbReference type="OrthoDB" id="4700192at2"/>
<evidence type="ECO:0000313" key="1">
    <source>
        <dbReference type="EMBL" id="VEI14059.1"/>
    </source>
</evidence>
<dbReference type="EMBL" id="LR134476">
    <property type="protein sequence ID" value="VEI14059.1"/>
    <property type="molecule type" value="Genomic_DNA"/>
</dbReference>
<dbReference type="KEGG" id="tbw:NCTC13354_01791"/>
<gene>
    <name evidence="1" type="ORF">NCTC13354_01791</name>
</gene>
<organism evidence="1 2">
    <name type="scientific">Trueperella bialowiezensis</name>
    <dbReference type="NCBI Taxonomy" id="312285"/>
    <lineage>
        <taxon>Bacteria</taxon>
        <taxon>Bacillati</taxon>
        <taxon>Actinomycetota</taxon>
        <taxon>Actinomycetes</taxon>
        <taxon>Actinomycetales</taxon>
        <taxon>Actinomycetaceae</taxon>
        <taxon>Trueperella</taxon>
    </lineage>
</organism>
<keyword evidence="2" id="KW-1185">Reference proteome</keyword>
<reference evidence="1 2" key="1">
    <citation type="submission" date="2018-12" db="EMBL/GenBank/DDBJ databases">
        <authorList>
            <consortium name="Pathogen Informatics"/>
        </authorList>
    </citation>
    <scope>NUCLEOTIDE SEQUENCE [LARGE SCALE GENOMIC DNA]</scope>
    <source>
        <strain evidence="1 2">NCTC13354</strain>
    </source>
</reference>
<evidence type="ECO:0000313" key="2">
    <source>
        <dbReference type="Proteomes" id="UP000269542"/>
    </source>
</evidence>
<name>A0A448PGH0_9ACTO</name>
<accession>A0A448PGH0</accession>
<sequence>MVELTPNAQAWAIASWLGDPTAPAIDLPRINDLLEGFGHSDEELLREVPDEVSGAERALLIFSELLRSIPDYSEPVNFPSVTEDKRRRLSSHFVQTYSECVSESFVVMPSKSGQWQLTDDYAGGTQWWTTPSVETFQPITFYRGQVLSPVLSQNLQLFGSMPIHDLFFEGDITEVPMKIMRWKATDKSGMRVVDPQDFQCDVGQILRINSASDFVDLTEAHPYRADCTVPTNRPDWELYGYEVLPHWAAIAREYAGVSLSAEAYLESSWTPLQTQHGATRISGWIPEVVYLLRSPRAAENECQ</sequence>
<proteinExistence type="predicted"/>
<protein>
    <submittedName>
        <fullName evidence="1">Uncharacterized protein</fullName>
    </submittedName>
</protein>
<dbReference type="AlphaFoldDB" id="A0A448PGH0"/>
<dbReference type="Proteomes" id="UP000269542">
    <property type="component" value="Chromosome"/>
</dbReference>
<dbReference type="RefSeq" id="WP_126417097.1">
    <property type="nucleotide sequence ID" value="NZ_LR134476.1"/>
</dbReference>